<gene>
    <name evidence="2" type="ORF">AVDCRST_MAG10-1587</name>
</gene>
<evidence type="ECO:0000313" key="2">
    <source>
        <dbReference type="EMBL" id="CAA9236868.1"/>
    </source>
</evidence>
<proteinExistence type="predicted"/>
<protein>
    <submittedName>
        <fullName evidence="2">Uncharacterized protein</fullName>
    </submittedName>
</protein>
<feature type="non-terminal residue" evidence="2">
    <location>
        <position position="1"/>
    </location>
</feature>
<sequence>ASAVNRKTDHVLLRHPRPAGHPALDHLRAGQADGGEPAQLLAPGREQAVRGAQEAGGAWPGRGADRSGGPAPEVGVQHHPGRPRGPAGLARRARRGRRPRVRGTGQGVLRRAGDQGAAGGESRADRRRPAGSGGGRRRVGRPVPRGWRDVPGAARRPEPRRAPAGRLQRHDPLLGDVGSGGRRRLARRPAGRAPCTRCLRGRRGAGQGSPHPGM</sequence>
<feature type="compositionally biased region" description="Low complexity" evidence="1">
    <location>
        <begin position="141"/>
        <end position="154"/>
    </location>
</feature>
<organism evidence="2">
    <name type="scientific">uncultured Acidimicrobiales bacterium</name>
    <dbReference type="NCBI Taxonomy" id="310071"/>
    <lineage>
        <taxon>Bacteria</taxon>
        <taxon>Bacillati</taxon>
        <taxon>Actinomycetota</taxon>
        <taxon>Acidimicrobiia</taxon>
        <taxon>Acidimicrobiales</taxon>
        <taxon>environmental samples</taxon>
    </lineage>
</organism>
<dbReference type="EMBL" id="CADCTB010000094">
    <property type="protein sequence ID" value="CAA9236868.1"/>
    <property type="molecule type" value="Genomic_DNA"/>
</dbReference>
<feature type="compositionally biased region" description="Basic residues" evidence="1">
    <location>
        <begin position="91"/>
        <end position="101"/>
    </location>
</feature>
<feature type="non-terminal residue" evidence="2">
    <location>
        <position position="214"/>
    </location>
</feature>
<dbReference type="AlphaFoldDB" id="A0A6J4HYX7"/>
<feature type="compositionally biased region" description="Basic and acidic residues" evidence="1">
    <location>
        <begin position="1"/>
        <end position="12"/>
    </location>
</feature>
<feature type="region of interest" description="Disordered" evidence="1">
    <location>
        <begin position="1"/>
        <end position="214"/>
    </location>
</feature>
<name>A0A6J4HYX7_9ACTN</name>
<accession>A0A6J4HYX7</accession>
<feature type="compositionally biased region" description="Basic residues" evidence="1">
    <location>
        <begin position="181"/>
        <end position="190"/>
    </location>
</feature>
<evidence type="ECO:0000256" key="1">
    <source>
        <dbReference type="SAM" id="MobiDB-lite"/>
    </source>
</evidence>
<reference evidence="2" key="1">
    <citation type="submission" date="2020-02" db="EMBL/GenBank/DDBJ databases">
        <authorList>
            <person name="Meier V. D."/>
        </authorList>
    </citation>
    <scope>NUCLEOTIDE SEQUENCE</scope>
    <source>
        <strain evidence="2">AVDCRST_MAG10</strain>
    </source>
</reference>